<evidence type="ECO:0000313" key="8">
    <source>
        <dbReference type="Proteomes" id="UP000295717"/>
    </source>
</evidence>
<dbReference type="PROSITE" id="PS51677">
    <property type="entry name" value="NODB"/>
    <property type="match status" value="1"/>
</dbReference>
<feature type="transmembrane region" description="Helical" evidence="5">
    <location>
        <begin position="1009"/>
        <end position="1039"/>
    </location>
</feature>
<dbReference type="InterPro" id="IPR029044">
    <property type="entry name" value="Nucleotide-diphossugar_trans"/>
</dbReference>
<dbReference type="InterPro" id="IPR017853">
    <property type="entry name" value="GH"/>
</dbReference>
<keyword evidence="4" id="KW-0119">Carbohydrate metabolism</keyword>
<dbReference type="GO" id="GO:0016757">
    <property type="term" value="F:glycosyltransferase activity"/>
    <property type="evidence" value="ECO:0007669"/>
    <property type="project" value="UniProtKB-KW"/>
</dbReference>
<dbReference type="InterPro" id="IPR002509">
    <property type="entry name" value="NODB_dom"/>
</dbReference>
<dbReference type="InterPro" id="IPR011330">
    <property type="entry name" value="Glyco_hydro/deAcase_b/a-brl"/>
</dbReference>
<dbReference type="InterPro" id="IPR001173">
    <property type="entry name" value="Glyco_trans_2-like"/>
</dbReference>
<sequence length="1103" mass="121809">MDPEQFVFRDPHGSRWKTLGRFARVSAILGALTLAIFLYSLLVEPRLTPLPATSEQALTMQADPEPGVVHRPKSPAPWVTETLAGSRVAAMPRTEPVRLGFLDDDEERARLSLREHADQLTHLAPSWLRLTGMPPRLESTADTAEVAGIAAAHGVRLMPILSNLLGEAFDPEAVEHYLRADPAEQRALAHEIERHLLNMRAQGVILVWEQIDPSYREEMARLVGLLRAELHAAGLELWLGVPVGDDLKVFDLDLLAPHVDRFVAMLYYETGEYEDAGPLASLPWFGEWLDALTRHGDPNQWIIGIGTFAYDWPANGTPELASFHDIMARAASAQTSRIDNAAPYEGPRLSYEQQGVEHSAWFLDATTFWNQQRLVLQKKLGGIGIDRLGTEDPLVWEAIRCGLSCDPVRFEQIPISDRIGMVGNGDFLEARHEPHLGHRRIQVDGAGIWGVSYDGFPQSAIVQRRGETGSERVTLTFDDGPDPDWTPLVLDILRDEGVQAAFFVTGARAIRYPDLVRRIVAEGHEIGNHTFTHTDLAKAGPIRVKLELNATQRAIENITGRSSLLFRPPYDADRTPHRLREVEPLILAQELGYIPTMASIDPLDWQTPPAEQILERIRQDRPAGSVILLHDAGGDRSETIAALPELIAYLKARGDEIVPLHRLLGVPKEAVMPAIPSADPAPPRLVAGTGLNLVQALENGLWGFLMVATALLFLRTLLVLGLALRRARLEPHITMAEDFNPPVSVILAAHNEEAVIGQTLNALLASQYPAPVEVILIDDGSTDRTGAIVAGLARMDPRLRLVSQPNRGKAVALRSALALARHDIIVMLDADTQFAPDTIAELVRPLADPQVGAVSGHIRVGMPTNLLGRFQALEYLSAFNLDRRAFDALNAITVVPGAASAYRAEAIRAAGGIQSDTLAEDTDLTLALHRAGYRVRHTPRARAITEAPRSIRGLFRQRKRWSFGTLQCLWKHRRLFCNPAFGWLGCFAIPGIWFFQLLLVALAPVVDLWLILALLGGAAGPAIFYAGIFLTVDLALALIACRLEGEPARTAWLVLPMRLLYRPLLSFAVLSSLHRALRGTWMAWGRQDRWGQARRRWRTGVTS</sequence>
<dbReference type="Gene3D" id="3.90.550.10">
    <property type="entry name" value="Spore Coat Polysaccharide Biosynthesis Protein SpsA, Chain A"/>
    <property type="match status" value="1"/>
</dbReference>
<accession>A0A4R3N0W2</accession>
<dbReference type="Gene3D" id="3.20.20.80">
    <property type="entry name" value="Glycosidases"/>
    <property type="match status" value="1"/>
</dbReference>
<evidence type="ECO:0000313" key="7">
    <source>
        <dbReference type="EMBL" id="TCT21556.1"/>
    </source>
</evidence>
<evidence type="ECO:0000256" key="5">
    <source>
        <dbReference type="SAM" id="Phobius"/>
    </source>
</evidence>
<keyword evidence="8" id="KW-1185">Reference proteome</keyword>
<organism evidence="7 8">
    <name type="scientific">Thiobaca trueperi</name>
    <dbReference type="NCBI Taxonomy" id="127458"/>
    <lineage>
        <taxon>Bacteria</taxon>
        <taxon>Pseudomonadati</taxon>
        <taxon>Pseudomonadota</taxon>
        <taxon>Gammaproteobacteria</taxon>
        <taxon>Chromatiales</taxon>
        <taxon>Chromatiaceae</taxon>
        <taxon>Thiobaca</taxon>
    </lineage>
</organism>
<dbReference type="Proteomes" id="UP000295717">
    <property type="component" value="Unassembled WGS sequence"/>
</dbReference>
<feature type="domain" description="NodB homology" evidence="6">
    <location>
        <begin position="471"/>
        <end position="658"/>
    </location>
</feature>
<feature type="transmembrane region" description="Helical" evidence="5">
    <location>
        <begin position="21"/>
        <end position="42"/>
    </location>
</feature>
<gene>
    <name evidence="7" type="ORF">EDC35_104416</name>
</gene>
<keyword evidence="5" id="KW-0472">Membrane</keyword>
<dbReference type="SUPFAM" id="SSF53448">
    <property type="entry name" value="Nucleotide-diphospho-sugar transferases"/>
    <property type="match status" value="1"/>
</dbReference>
<dbReference type="SUPFAM" id="SSF88713">
    <property type="entry name" value="Glycoside hydrolase/deacetylase"/>
    <property type="match status" value="1"/>
</dbReference>
<protein>
    <submittedName>
        <fullName evidence="7">Cellulose synthase/poly-beta-1,6-N-acetylglucosamine synthase-like glycosyltransferase</fullName>
    </submittedName>
</protein>
<evidence type="ECO:0000259" key="6">
    <source>
        <dbReference type="PROSITE" id="PS51677"/>
    </source>
</evidence>
<dbReference type="Pfam" id="PF01522">
    <property type="entry name" value="Polysacc_deac_1"/>
    <property type="match status" value="1"/>
</dbReference>
<evidence type="ECO:0000256" key="1">
    <source>
        <dbReference type="ARBA" id="ARBA00006739"/>
    </source>
</evidence>
<evidence type="ECO:0000256" key="3">
    <source>
        <dbReference type="ARBA" id="ARBA00022679"/>
    </source>
</evidence>
<feature type="transmembrane region" description="Helical" evidence="5">
    <location>
        <begin position="701"/>
        <end position="724"/>
    </location>
</feature>
<feature type="transmembrane region" description="Helical" evidence="5">
    <location>
        <begin position="980"/>
        <end position="1003"/>
    </location>
</feature>
<evidence type="ECO:0000256" key="4">
    <source>
        <dbReference type="ARBA" id="ARBA00023326"/>
    </source>
</evidence>
<comment type="similarity">
    <text evidence="1">Belongs to the glycosyltransferase 2 family.</text>
</comment>
<dbReference type="PANTHER" id="PTHR43630">
    <property type="entry name" value="POLY-BETA-1,6-N-ACETYL-D-GLUCOSAMINE SYNTHASE"/>
    <property type="match status" value="1"/>
</dbReference>
<proteinExistence type="inferred from homology"/>
<comment type="caution">
    <text evidence="7">The sequence shown here is derived from an EMBL/GenBank/DDBJ whole genome shotgun (WGS) entry which is preliminary data.</text>
</comment>
<dbReference type="Gene3D" id="3.10.50.10">
    <property type="match status" value="1"/>
</dbReference>
<dbReference type="SUPFAM" id="SSF51445">
    <property type="entry name" value="(Trans)glycosidases"/>
    <property type="match status" value="1"/>
</dbReference>
<keyword evidence="5" id="KW-1133">Transmembrane helix</keyword>
<evidence type="ECO:0000256" key="2">
    <source>
        <dbReference type="ARBA" id="ARBA00022676"/>
    </source>
</evidence>
<dbReference type="RefSeq" id="WP_132977134.1">
    <property type="nucleotide sequence ID" value="NZ_SMAO01000004.1"/>
</dbReference>
<dbReference type="EMBL" id="SMAO01000004">
    <property type="protein sequence ID" value="TCT21556.1"/>
    <property type="molecule type" value="Genomic_DNA"/>
</dbReference>
<dbReference type="GO" id="GO:0000272">
    <property type="term" value="P:polysaccharide catabolic process"/>
    <property type="evidence" value="ECO:0007669"/>
    <property type="project" value="UniProtKB-KW"/>
</dbReference>
<keyword evidence="4" id="KW-0624">Polysaccharide degradation</keyword>
<dbReference type="PANTHER" id="PTHR43630:SF1">
    <property type="entry name" value="POLY-BETA-1,6-N-ACETYL-D-GLUCOSAMINE SYNTHASE"/>
    <property type="match status" value="1"/>
</dbReference>
<name>A0A4R3N0W2_9GAMM</name>
<reference evidence="7 8" key="1">
    <citation type="submission" date="2019-03" db="EMBL/GenBank/DDBJ databases">
        <title>Genomic Encyclopedia of Type Strains, Phase IV (KMG-IV): sequencing the most valuable type-strain genomes for metagenomic binning, comparative biology and taxonomic classification.</title>
        <authorList>
            <person name="Goeker M."/>
        </authorList>
    </citation>
    <scope>NUCLEOTIDE SEQUENCE [LARGE SCALE GENOMIC DNA]</scope>
    <source>
        <strain evidence="7 8">DSM 13587</strain>
    </source>
</reference>
<dbReference type="AlphaFoldDB" id="A0A4R3N0W2"/>
<dbReference type="CDD" id="cd06423">
    <property type="entry name" value="CESA_like"/>
    <property type="match status" value="1"/>
</dbReference>
<keyword evidence="2" id="KW-0328">Glycosyltransferase</keyword>
<keyword evidence="5" id="KW-0812">Transmembrane</keyword>
<dbReference type="OrthoDB" id="276604at2"/>
<keyword evidence="3 7" id="KW-0808">Transferase</keyword>
<dbReference type="GO" id="GO:0016810">
    <property type="term" value="F:hydrolase activity, acting on carbon-nitrogen (but not peptide) bonds"/>
    <property type="evidence" value="ECO:0007669"/>
    <property type="project" value="InterPro"/>
</dbReference>
<dbReference type="InterPro" id="IPR029070">
    <property type="entry name" value="Chitinase_insertion_sf"/>
</dbReference>
<dbReference type="Pfam" id="PF00535">
    <property type="entry name" value="Glycos_transf_2"/>
    <property type="match status" value="1"/>
</dbReference>
<dbReference type="Gene3D" id="3.20.20.370">
    <property type="entry name" value="Glycoside hydrolase/deacetylase"/>
    <property type="match status" value="1"/>
</dbReference>